<dbReference type="EMBL" id="JAXAFJ010000001">
    <property type="protein sequence ID" value="MDX6804870.1"/>
    <property type="molecule type" value="Genomic_DNA"/>
</dbReference>
<evidence type="ECO:0000313" key="1">
    <source>
        <dbReference type="EMBL" id="MDX6804870.1"/>
    </source>
</evidence>
<reference evidence="1 2" key="1">
    <citation type="submission" date="2023-11" db="EMBL/GenBank/DDBJ databases">
        <authorList>
            <person name="Bao R."/>
        </authorList>
    </citation>
    <scope>NUCLEOTIDE SEQUENCE [LARGE SCALE GENOMIC DNA]</scope>
    <source>
        <strain evidence="1 2">PJ23</strain>
    </source>
</reference>
<evidence type="ECO:0000313" key="2">
    <source>
        <dbReference type="Proteomes" id="UP001274321"/>
    </source>
</evidence>
<organism evidence="1 2">
    <name type="scientific">Terrihabitans rhizophilus</name>
    <dbReference type="NCBI Taxonomy" id="3092662"/>
    <lineage>
        <taxon>Bacteria</taxon>
        <taxon>Pseudomonadati</taxon>
        <taxon>Pseudomonadota</taxon>
        <taxon>Alphaproteobacteria</taxon>
        <taxon>Hyphomicrobiales</taxon>
        <taxon>Terrihabitans</taxon>
    </lineage>
</organism>
<sequence>MMRSKVTVFFPLLLVDGEVLRLACINRAAERAGGVNTPRA</sequence>
<comment type="caution">
    <text evidence="1">The sequence shown here is derived from an EMBL/GenBank/DDBJ whole genome shotgun (WGS) entry which is preliminary data.</text>
</comment>
<dbReference type="Proteomes" id="UP001274321">
    <property type="component" value="Unassembled WGS sequence"/>
</dbReference>
<name>A0ABU4RMI4_9HYPH</name>
<keyword evidence="2" id="KW-1185">Reference proteome</keyword>
<protein>
    <submittedName>
        <fullName evidence="1">Uncharacterized protein</fullName>
    </submittedName>
</protein>
<gene>
    <name evidence="1" type="ORF">SCD90_02225</name>
</gene>
<accession>A0ABU4RMI4</accession>
<proteinExistence type="predicted"/>